<feature type="domain" description="Fungal-type protein kinase" evidence="2">
    <location>
        <begin position="396"/>
        <end position="712"/>
    </location>
</feature>
<name>A0A060SRQ1_PYCCI</name>
<dbReference type="AlphaFoldDB" id="A0A060SRQ1"/>
<proteinExistence type="predicted"/>
<dbReference type="PANTHER" id="PTHR38248:SF2">
    <property type="entry name" value="FUNK1 11"/>
    <property type="match status" value="1"/>
</dbReference>
<dbReference type="InterPro" id="IPR008266">
    <property type="entry name" value="Tyr_kinase_AS"/>
</dbReference>
<gene>
    <name evidence="3" type="ORF">BN946_scf185004.g34</name>
</gene>
<dbReference type="EMBL" id="CCBP010000220">
    <property type="protein sequence ID" value="CDO74884.1"/>
    <property type="molecule type" value="Genomic_DNA"/>
</dbReference>
<feature type="compositionally biased region" description="Basic and acidic residues" evidence="1">
    <location>
        <begin position="521"/>
        <end position="549"/>
    </location>
</feature>
<feature type="region of interest" description="Disordered" evidence="1">
    <location>
        <begin position="1"/>
        <end position="28"/>
    </location>
</feature>
<dbReference type="Proteomes" id="UP000029665">
    <property type="component" value="Unassembled WGS sequence"/>
</dbReference>
<evidence type="ECO:0000313" key="4">
    <source>
        <dbReference type="Proteomes" id="UP000029665"/>
    </source>
</evidence>
<organism evidence="3 4">
    <name type="scientific">Pycnoporus cinnabarinus</name>
    <name type="common">Cinnabar-red polypore</name>
    <name type="synonym">Trametes cinnabarina</name>
    <dbReference type="NCBI Taxonomy" id="5643"/>
    <lineage>
        <taxon>Eukaryota</taxon>
        <taxon>Fungi</taxon>
        <taxon>Dikarya</taxon>
        <taxon>Basidiomycota</taxon>
        <taxon>Agaricomycotina</taxon>
        <taxon>Agaricomycetes</taxon>
        <taxon>Polyporales</taxon>
        <taxon>Polyporaceae</taxon>
        <taxon>Trametes</taxon>
    </lineage>
</organism>
<dbReference type="Pfam" id="PF17667">
    <property type="entry name" value="Pkinase_fungal"/>
    <property type="match status" value="2"/>
</dbReference>
<dbReference type="GO" id="GO:0004672">
    <property type="term" value="F:protein kinase activity"/>
    <property type="evidence" value="ECO:0007669"/>
    <property type="project" value="InterPro"/>
</dbReference>
<accession>A0A060SRQ1</accession>
<feature type="region of interest" description="Disordered" evidence="1">
    <location>
        <begin position="899"/>
        <end position="933"/>
    </location>
</feature>
<feature type="region of interest" description="Disordered" evidence="1">
    <location>
        <begin position="509"/>
        <end position="556"/>
    </location>
</feature>
<protein>
    <recommendedName>
        <fullName evidence="2">Fungal-type protein kinase domain-containing protein</fullName>
    </recommendedName>
</protein>
<evidence type="ECO:0000259" key="2">
    <source>
        <dbReference type="Pfam" id="PF17667"/>
    </source>
</evidence>
<keyword evidence="4" id="KW-1185">Reference proteome</keyword>
<evidence type="ECO:0000256" key="1">
    <source>
        <dbReference type="SAM" id="MobiDB-lite"/>
    </source>
</evidence>
<dbReference type="PANTHER" id="PTHR38248">
    <property type="entry name" value="FUNK1 6"/>
    <property type="match status" value="1"/>
</dbReference>
<evidence type="ECO:0000313" key="3">
    <source>
        <dbReference type="EMBL" id="CDO74884.1"/>
    </source>
</evidence>
<dbReference type="HOGENOM" id="CLU_006410_3_0_1"/>
<feature type="domain" description="Fungal-type protein kinase" evidence="2">
    <location>
        <begin position="203"/>
        <end position="297"/>
    </location>
</feature>
<dbReference type="Gene3D" id="1.10.510.10">
    <property type="entry name" value="Transferase(Phosphotransferase) domain 1"/>
    <property type="match status" value="1"/>
</dbReference>
<dbReference type="SUPFAM" id="SSF56112">
    <property type="entry name" value="Protein kinase-like (PK-like)"/>
    <property type="match status" value="1"/>
</dbReference>
<comment type="caution">
    <text evidence="3">The sequence shown here is derived from an EMBL/GenBank/DDBJ whole genome shotgun (WGS) entry which is preliminary data.</text>
</comment>
<dbReference type="OMA" id="MANIDPF"/>
<dbReference type="InterPro" id="IPR040976">
    <property type="entry name" value="Pkinase_fungal"/>
</dbReference>
<reference evidence="3" key="1">
    <citation type="submission" date="2014-01" db="EMBL/GenBank/DDBJ databases">
        <title>The genome of the white-rot fungus Pycnoporus cinnabarinus: a basidiomycete model with a versatile arsenal for lignocellulosic biomass breakdown.</title>
        <authorList>
            <person name="Levasseur A."/>
            <person name="Lomascolo A."/>
            <person name="Ruiz-Duenas F.J."/>
            <person name="Uzan E."/>
            <person name="Piumi F."/>
            <person name="Kues U."/>
            <person name="Ram A.F.J."/>
            <person name="Murat C."/>
            <person name="Haon M."/>
            <person name="Benoit I."/>
            <person name="Arfi Y."/>
            <person name="Chevret D."/>
            <person name="Drula E."/>
            <person name="Kwon M.J."/>
            <person name="Gouret P."/>
            <person name="Lesage-Meessen L."/>
            <person name="Lombard V."/>
            <person name="Mariette J."/>
            <person name="Noirot C."/>
            <person name="Park J."/>
            <person name="Patyshakuliyeva A."/>
            <person name="Wieneger R.A.B."/>
            <person name="Wosten H.A.B."/>
            <person name="Martin F."/>
            <person name="Coutinho P.M."/>
            <person name="de Vries R."/>
            <person name="Martinez A.T."/>
            <person name="Klopp C."/>
            <person name="Pontarotti P."/>
            <person name="Henrissat B."/>
            <person name="Record E."/>
        </authorList>
    </citation>
    <scope>NUCLEOTIDE SEQUENCE [LARGE SCALE GENOMIC DNA]</scope>
    <source>
        <strain evidence="3">BRFM137</strain>
    </source>
</reference>
<feature type="region of interest" description="Disordered" evidence="1">
    <location>
        <begin position="806"/>
        <end position="825"/>
    </location>
</feature>
<dbReference type="InterPro" id="IPR011009">
    <property type="entry name" value="Kinase-like_dom_sf"/>
</dbReference>
<sequence length="959" mass="108538">MANIDPFPLSESPIRHSAPPGLAETTPQRFDKLSNFDPRKHGDQLKHIAAIDRPLLGASSMGHTILVDFPTLEKDILRLKTGVVETAQIPDAIVNNARLELRAFFHSKIPPTEDAIAKNLISILNKKDFGGVCKRHTTAFTGNKYEDEAIKSKVDAGLYPNDHKPTDGTPDWTHVRLFIEFKRRGTSLDPFDDHDTETPEATAKSRKAVRNQLTNYALVIRNQQHRTCLYSLFVIGPEFRVMRWDQAGIIVTKKENYAEDPRLLLSFLAWFDSLDDERQGLDPTARLLTKNSRAYKLMDDYALKDPSDMPYKEGSSVPATYMAPRLGPCSPDLKHSVPAYNTRSQAKSAAAIELEDESYLDAVEPDGGDPRVFEYIREQFSESLEHDWPRYRLEVGPEKRIFLVGKPIWVSFWMFGRGTRGYVALDVKTRRFVFLKDSWRPFYVGVEPEGHYLELFASNQHDVPNLRVPAVVVHGDVAVRGKCQVTLTPLFARHRVAVAKKAIREAARESDTSLIAPTGQRDSRGAKHERSSDAEGLEDSTRRFDRDDRDAQDDQDTSYRHYTHYRIVVQDVCLPFTKIRSSKQLVRLTRDCIATHSLAYVKHGLLHRDVSAGNVIIRISLSATVNENGSRKVEWHGVLTDWELAKAVQAQEANREAQEQTMAAMPRQWPRQPERTVRGTWQFMSVAYVQHHPRWPVSVADELESFFHVMLFYSLRLLRHNINDVAAFVVEYFDGFTNEVNVGRRSSSVKREAMYNGIIHTSAGSKLGFTCEDDDPHYELDYIFDGLLHYFKARYAVIKENLRQEEMSQKAGKGRRPPPPIPGPFNQPLLTEDMEAQAKQLNTHDLVLRILDNALDSEREPAPYWPEEDVVPDRLPDSYDPRRLVIALNEMYTATAMATANHDPDGAPARKKARTDLSEPATVPSLSTDNGDGVAHSVDVLAVSFAPGRKGKGKGRALD</sequence>
<dbReference type="OrthoDB" id="2749390at2759"/>
<dbReference type="PROSITE" id="PS00109">
    <property type="entry name" value="PROTEIN_KINASE_TYR"/>
    <property type="match status" value="1"/>
</dbReference>